<dbReference type="AlphaFoldDB" id="A0A183N356"/>
<dbReference type="Proteomes" id="UP000277204">
    <property type="component" value="Unassembled WGS sequence"/>
</dbReference>
<evidence type="ECO:0000313" key="2">
    <source>
        <dbReference type="Proteomes" id="UP000277204"/>
    </source>
</evidence>
<protein>
    <submittedName>
        <fullName evidence="1">Uncharacterized protein</fullName>
    </submittedName>
</protein>
<sequence>MLSESNHDRKHDAVLIYADYFNDSLFFNEILSEFEENISEKSNSDVKSNVICLHSGFIPNECDKYVPNESSSSHIPDVIVSHVGYSHNQCMLSRIPSQSYDQSEGIESYPEIVRKPVYPDMKFAKAGNPNGVQDYPDEYEAGAYFPFNC</sequence>
<accession>A0A183N356</accession>
<proteinExistence type="predicted"/>
<evidence type="ECO:0000313" key="1">
    <source>
        <dbReference type="EMBL" id="VDP44369.1"/>
    </source>
</evidence>
<gene>
    <name evidence="1" type="ORF">SMRZ_LOCUS22731</name>
</gene>
<organism evidence="1 2">
    <name type="scientific">Schistosoma margrebowiei</name>
    <dbReference type="NCBI Taxonomy" id="48269"/>
    <lineage>
        <taxon>Eukaryota</taxon>
        <taxon>Metazoa</taxon>
        <taxon>Spiralia</taxon>
        <taxon>Lophotrochozoa</taxon>
        <taxon>Platyhelminthes</taxon>
        <taxon>Trematoda</taxon>
        <taxon>Digenea</taxon>
        <taxon>Strigeidida</taxon>
        <taxon>Schistosomatoidea</taxon>
        <taxon>Schistosomatidae</taxon>
        <taxon>Schistosoma</taxon>
    </lineage>
</organism>
<dbReference type="EMBL" id="UZAI01019314">
    <property type="protein sequence ID" value="VDP44369.1"/>
    <property type="molecule type" value="Genomic_DNA"/>
</dbReference>
<reference evidence="1 2" key="1">
    <citation type="submission" date="2018-11" db="EMBL/GenBank/DDBJ databases">
        <authorList>
            <consortium name="Pathogen Informatics"/>
        </authorList>
    </citation>
    <scope>NUCLEOTIDE SEQUENCE [LARGE SCALE GENOMIC DNA]</scope>
    <source>
        <strain evidence="1 2">Zambia</strain>
    </source>
</reference>
<keyword evidence="2" id="KW-1185">Reference proteome</keyword>
<name>A0A183N356_9TREM</name>